<dbReference type="AlphaFoldDB" id="X1TN32"/>
<sequence length="39" mass="4110">MPNGRGGKSPSLLQKVENTLGLPSLNKVAQSLESFPDAK</sequence>
<comment type="caution">
    <text evidence="1">The sequence shown here is derived from an EMBL/GenBank/DDBJ whole genome shotgun (WGS) entry which is preliminary data.</text>
</comment>
<evidence type="ECO:0000313" key="1">
    <source>
        <dbReference type="EMBL" id="GAJ06758.1"/>
    </source>
</evidence>
<dbReference type="EMBL" id="BARW01033156">
    <property type="protein sequence ID" value="GAJ06758.1"/>
    <property type="molecule type" value="Genomic_DNA"/>
</dbReference>
<accession>X1TN32</accession>
<reference evidence="1" key="1">
    <citation type="journal article" date="2014" name="Front. Microbiol.">
        <title>High frequency of phylogenetically diverse reductive dehalogenase-homologous genes in deep subseafloor sedimentary metagenomes.</title>
        <authorList>
            <person name="Kawai M."/>
            <person name="Futagami T."/>
            <person name="Toyoda A."/>
            <person name="Takaki Y."/>
            <person name="Nishi S."/>
            <person name="Hori S."/>
            <person name="Arai W."/>
            <person name="Tsubouchi T."/>
            <person name="Morono Y."/>
            <person name="Uchiyama I."/>
            <person name="Ito T."/>
            <person name="Fujiyama A."/>
            <person name="Inagaki F."/>
            <person name="Takami H."/>
        </authorList>
    </citation>
    <scope>NUCLEOTIDE SEQUENCE</scope>
    <source>
        <strain evidence="1">Expedition CK06-06</strain>
    </source>
</reference>
<feature type="non-terminal residue" evidence="1">
    <location>
        <position position="39"/>
    </location>
</feature>
<name>X1TN32_9ZZZZ</name>
<protein>
    <submittedName>
        <fullName evidence="1">Uncharacterized protein</fullName>
    </submittedName>
</protein>
<proteinExistence type="predicted"/>
<organism evidence="1">
    <name type="scientific">marine sediment metagenome</name>
    <dbReference type="NCBI Taxonomy" id="412755"/>
    <lineage>
        <taxon>unclassified sequences</taxon>
        <taxon>metagenomes</taxon>
        <taxon>ecological metagenomes</taxon>
    </lineage>
</organism>
<gene>
    <name evidence="1" type="ORF">S12H4_52288</name>
</gene>